<dbReference type="PANTHER" id="PTHR13067">
    <property type="entry name" value="CASPASE-ACTIVATED DNASE"/>
    <property type="match status" value="1"/>
</dbReference>
<dbReference type="AlphaFoldDB" id="A0A6A4VNH3"/>
<dbReference type="GO" id="GO:0006309">
    <property type="term" value="P:apoptotic DNA fragmentation"/>
    <property type="evidence" value="ECO:0007669"/>
    <property type="project" value="InterPro"/>
</dbReference>
<gene>
    <name evidence="2" type="primary">DFFB_0</name>
    <name evidence="2" type="ORF">FJT64_008961</name>
</gene>
<accession>A0A6A4VNH3</accession>
<dbReference type="GO" id="GO:0016787">
    <property type="term" value="F:hydrolase activity"/>
    <property type="evidence" value="ECO:0007669"/>
    <property type="project" value="InterPro"/>
</dbReference>
<name>A0A6A4VNH3_AMPAM</name>
<dbReference type="PANTHER" id="PTHR13067:SF2">
    <property type="entry name" value="CASPASE-ACTIVATED DNASE"/>
    <property type="match status" value="1"/>
</dbReference>
<evidence type="ECO:0000313" key="2">
    <source>
        <dbReference type="EMBL" id="KAF0293134.1"/>
    </source>
</evidence>
<feature type="domain" description="DNA fragmentation factor 40 C-terminal" evidence="1">
    <location>
        <begin position="10"/>
        <end position="72"/>
    </location>
</feature>
<dbReference type="SUPFAM" id="SSF54060">
    <property type="entry name" value="His-Me finger endonucleases"/>
    <property type="match status" value="1"/>
</dbReference>
<dbReference type="Pfam" id="PF09230">
    <property type="entry name" value="DFF40"/>
    <property type="match status" value="1"/>
</dbReference>
<organism evidence="2 3">
    <name type="scientific">Amphibalanus amphitrite</name>
    <name type="common">Striped barnacle</name>
    <name type="synonym">Balanus amphitrite</name>
    <dbReference type="NCBI Taxonomy" id="1232801"/>
    <lineage>
        <taxon>Eukaryota</taxon>
        <taxon>Metazoa</taxon>
        <taxon>Ecdysozoa</taxon>
        <taxon>Arthropoda</taxon>
        <taxon>Crustacea</taxon>
        <taxon>Multicrustacea</taxon>
        <taxon>Cirripedia</taxon>
        <taxon>Thoracica</taxon>
        <taxon>Thoracicalcarea</taxon>
        <taxon>Balanomorpha</taxon>
        <taxon>Balanoidea</taxon>
        <taxon>Balanidae</taxon>
        <taxon>Amphibalaninae</taxon>
        <taxon>Amphibalanus</taxon>
    </lineage>
</organism>
<sequence>MGNSTLSMLEIELSRTIIPCLVKAAQEANGRQINWRYFYQLLFTTDNLRLVHIVCHDKRSHDGYQCDQSQVYV</sequence>
<dbReference type="InterPro" id="IPR039729">
    <property type="entry name" value="DFF40"/>
</dbReference>
<dbReference type="InterPro" id="IPR044925">
    <property type="entry name" value="His-Me_finger_sf"/>
</dbReference>
<dbReference type="Proteomes" id="UP000440578">
    <property type="component" value="Unassembled WGS sequence"/>
</dbReference>
<protein>
    <submittedName>
        <fullName evidence="2">DNAation factor subunit beta</fullName>
    </submittedName>
</protein>
<dbReference type="OrthoDB" id="9943677at2759"/>
<dbReference type="InterPro" id="IPR015311">
    <property type="entry name" value="DFF40_C"/>
</dbReference>
<dbReference type="GO" id="GO:0005634">
    <property type="term" value="C:nucleus"/>
    <property type="evidence" value="ECO:0007669"/>
    <property type="project" value="InterPro"/>
</dbReference>
<comment type="caution">
    <text evidence="2">The sequence shown here is derived from an EMBL/GenBank/DDBJ whole genome shotgun (WGS) entry which is preliminary data.</text>
</comment>
<dbReference type="GO" id="GO:0004520">
    <property type="term" value="F:DNA endonuclease activity"/>
    <property type="evidence" value="ECO:0007669"/>
    <property type="project" value="InterPro"/>
</dbReference>
<keyword evidence="3" id="KW-1185">Reference proteome</keyword>
<dbReference type="GO" id="GO:0005737">
    <property type="term" value="C:cytoplasm"/>
    <property type="evidence" value="ECO:0007669"/>
    <property type="project" value="InterPro"/>
</dbReference>
<dbReference type="EMBL" id="VIIS01001770">
    <property type="protein sequence ID" value="KAF0293134.1"/>
    <property type="molecule type" value="Genomic_DNA"/>
</dbReference>
<evidence type="ECO:0000313" key="3">
    <source>
        <dbReference type="Proteomes" id="UP000440578"/>
    </source>
</evidence>
<proteinExistence type="predicted"/>
<evidence type="ECO:0000259" key="1">
    <source>
        <dbReference type="Pfam" id="PF09230"/>
    </source>
</evidence>
<reference evidence="2 3" key="1">
    <citation type="submission" date="2019-07" db="EMBL/GenBank/DDBJ databases">
        <title>Draft genome assembly of a fouling barnacle, Amphibalanus amphitrite (Darwin, 1854): The first reference genome for Thecostraca.</title>
        <authorList>
            <person name="Kim W."/>
        </authorList>
    </citation>
    <scope>NUCLEOTIDE SEQUENCE [LARGE SCALE GENOMIC DNA]</scope>
    <source>
        <strain evidence="2">SNU_AA5</strain>
        <tissue evidence="2">Soma without cirri and trophi</tissue>
    </source>
</reference>